<dbReference type="OrthoDB" id="8446614at2"/>
<dbReference type="PROSITE" id="PS51257">
    <property type="entry name" value="PROKAR_LIPOPROTEIN"/>
    <property type="match status" value="1"/>
</dbReference>
<dbReference type="Proteomes" id="UP000282195">
    <property type="component" value="Chromosome"/>
</dbReference>
<proteinExistence type="predicted"/>
<organism evidence="3 4">
    <name type="scientific">Rhizobium jaguaris</name>
    <dbReference type="NCBI Taxonomy" id="1312183"/>
    <lineage>
        <taxon>Bacteria</taxon>
        <taxon>Pseudomonadati</taxon>
        <taxon>Pseudomonadota</taxon>
        <taxon>Alphaproteobacteria</taxon>
        <taxon>Hyphomicrobiales</taxon>
        <taxon>Rhizobiaceae</taxon>
        <taxon>Rhizobium/Agrobacterium group</taxon>
        <taxon>Rhizobium</taxon>
    </lineage>
</organism>
<evidence type="ECO:0000256" key="1">
    <source>
        <dbReference type="SAM" id="MobiDB-lite"/>
    </source>
</evidence>
<evidence type="ECO:0000256" key="2">
    <source>
        <dbReference type="SAM" id="SignalP"/>
    </source>
</evidence>
<gene>
    <name evidence="3" type="ORF">CCGE525_05795</name>
</gene>
<protein>
    <recommendedName>
        <fullName evidence="5">PilZ domain-containing protein</fullName>
    </recommendedName>
</protein>
<evidence type="ECO:0008006" key="5">
    <source>
        <dbReference type="Google" id="ProtNLM"/>
    </source>
</evidence>
<feature type="region of interest" description="Disordered" evidence="1">
    <location>
        <begin position="189"/>
        <end position="212"/>
    </location>
</feature>
<evidence type="ECO:0000313" key="4">
    <source>
        <dbReference type="Proteomes" id="UP000282195"/>
    </source>
</evidence>
<accession>A0A387FLP0</accession>
<dbReference type="EMBL" id="CP032694">
    <property type="protein sequence ID" value="AYG58377.1"/>
    <property type="molecule type" value="Genomic_DNA"/>
</dbReference>
<keyword evidence="4" id="KW-1185">Reference proteome</keyword>
<feature type="chain" id="PRO_5017364052" description="PilZ domain-containing protein" evidence="2">
    <location>
        <begin position="28"/>
        <end position="212"/>
    </location>
</feature>
<keyword evidence="2" id="KW-0732">Signal</keyword>
<name>A0A387FLP0_9HYPH</name>
<feature type="signal peptide" evidence="2">
    <location>
        <begin position="1"/>
        <end position="27"/>
    </location>
</feature>
<dbReference type="KEGG" id="rjg:CCGE525_05795"/>
<dbReference type="RefSeq" id="WP_120703453.1">
    <property type="nucleotide sequence ID" value="NZ_CP032694.1"/>
</dbReference>
<reference evidence="3 4" key="1">
    <citation type="submission" date="2018-10" db="EMBL/GenBank/DDBJ databases">
        <title>Rhizobium etli, R. leguminosarum and a new Rhizobium genospecies from Phaseolus dumosus.</title>
        <authorList>
            <person name="Ramirez-Puebla S.T."/>
            <person name="Rogel-Hernandez M.A."/>
            <person name="Guerrero G."/>
            <person name="Ormeno-Orrillo E."/>
            <person name="Martinez-Romero J.C."/>
            <person name="Negrete-Yankelevich S."/>
            <person name="Martinez-Romero E."/>
        </authorList>
    </citation>
    <scope>NUCLEOTIDE SEQUENCE [LARGE SCALE GENOMIC DNA]</scope>
    <source>
        <strain evidence="3 4">CCGE525</strain>
    </source>
</reference>
<sequence length="212" mass="22032">MFGRVSRRLFSASLLALLTGCSSLGFGGGDKQPATDVTVAPQVTAGSTASADPAPQVTGGQAYVAGKCPQVVIRDESSVYRTYAKGAKDDPNQLMYQASLAQATRQCTSDGTSLGINVVAQGRLVAGPQGGPGKVTLPIHVAVMDDNNALYEKTINFTAEIPPGESTTQFLFTDNDIKVAGGSGGFTSVQVGFDQGPQKPVKSQKPARKKHQ</sequence>
<dbReference type="AlphaFoldDB" id="A0A387FLP0"/>
<evidence type="ECO:0000313" key="3">
    <source>
        <dbReference type="EMBL" id="AYG58377.1"/>
    </source>
</evidence>